<feature type="signal peptide" evidence="12 14">
    <location>
        <begin position="1"/>
        <end position="20"/>
    </location>
</feature>
<keyword evidence="8 13" id="KW-0862">Zinc</keyword>
<evidence type="ECO:0000256" key="1">
    <source>
        <dbReference type="ARBA" id="ARBA00004613"/>
    </source>
</evidence>
<keyword evidence="6 12" id="KW-0732">Signal</keyword>
<dbReference type="InterPro" id="IPR035914">
    <property type="entry name" value="Sperma_CUB_dom_sf"/>
</dbReference>
<dbReference type="PIRSF" id="PIRSF036365">
    <property type="entry name" value="Astacin_nematoda"/>
    <property type="match status" value="1"/>
</dbReference>
<evidence type="ECO:0000256" key="6">
    <source>
        <dbReference type="ARBA" id="ARBA00022729"/>
    </source>
</evidence>
<dbReference type="Gene3D" id="3.40.390.10">
    <property type="entry name" value="Collagenase (Catalytic Domain)"/>
    <property type="match status" value="1"/>
</dbReference>
<keyword evidence="3" id="KW-0245">EGF-like domain</keyword>
<dbReference type="PRINTS" id="PR00480">
    <property type="entry name" value="ASTACIN"/>
</dbReference>
<dbReference type="InterPro" id="IPR034035">
    <property type="entry name" value="Astacin-like_dom"/>
</dbReference>
<dbReference type="Proteomes" id="UP000887540">
    <property type="component" value="Unplaced"/>
</dbReference>
<evidence type="ECO:0000256" key="10">
    <source>
        <dbReference type="ARBA" id="ARBA00023157"/>
    </source>
</evidence>
<feature type="binding site" evidence="13">
    <location>
        <position position="235"/>
    </location>
    <ligand>
        <name>Zn(2+)</name>
        <dbReference type="ChEBI" id="CHEBI:29105"/>
        <note>catalytic</note>
    </ligand>
</feature>
<evidence type="ECO:0000256" key="9">
    <source>
        <dbReference type="ARBA" id="ARBA00023049"/>
    </source>
</evidence>
<accession>A0A914DHY9</accession>
<keyword evidence="2 12" id="KW-0964">Secreted</keyword>
<feature type="binding site" evidence="13">
    <location>
        <position position="241"/>
    </location>
    <ligand>
        <name>Zn(2+)</name>
        <dbReference type="ChEBI" id="CHEBI:29105"/>
        <note>catalytic</note>
    </ligand>
</feature>
<dbReference type="GO" id="GO:0005576">
    <property type="term" value="C:extracellular region"/>
    <property type="evidence" value="ECO:0007669"/>
    <property type="project" value="UniProtKB-SubCell"/>
</dbReference>
<evidence type="ECO:0000256" key="8">
    <source>
        <dbReference type="ARBA" id="ARBA00022833"/>
    </source>
</evidence>
<dbReference type="SUPFAM" id="SSF55486">
    <property type="entry name" value="Metalloproteases ('zincins'), catalytic domain"/>
    <property type="match status" value="1"/>
</dbReference>
<dbReference type="InterPro" id="IPR001506">
    <property type="entry name" value="Peptidase_M12A"/>
</dbReference>
<dbReference type="GO" id="GO:0018996">
    <property type="term" value="P:molting cycle, collagen and cuticulin-based cuticle"/>
    <property type="evidence" value="ECO:0007669"/>
    <property type="project" value="InterPro"/>
</dbReference>
<dbReference type="WBParaSite" id="ACRNAN_scaffold2795.g30240.t1">
    <property type="protein sequence ID" value="ACRNAN_scaffold2795.g30240.t1"/>
    <property type="gene ID" value="ACRNAN_scaffold2795.g30240"/>
</dbReference>
<evidence type="ECO:0000313" key="18">
    <source>
        <dbReference type="WBParaSite" id="ACRNAN_scaffold2795.g30240.t1"/>
    </source>
</evidence>
<evidence type="ECO:0000256" key="4">
    <source>
        <dbReference type="ARBA" id="ARBA00022670"/>
    </source>
</evidence>
<evidence type="ECO:0000256" key="2">
    <source>
        <dbReference type="ARBA" id="ARBA00022525"/>
    </source>
</evidence>
<comment type="cofactor">
    <cofactor evidence="13 14">
        <name>Zn(2+)</name>
        <dbReference type="ChEBI" id="CHEBI:29105"/>
    </cofactor>
    <text evidence="13 14">Binds 1 zinc ion per subunit.</text>
</comment>
<organism evidence="17 18">
    <name type="scientific">Acrobeloides nanus</name>
    <dbReference type="NCBI Taxonomy" id="290746"/>
    <lineage>
        <taxon>Eukaryota</taxon>
        <taxon>Metazoa</taxon>
        <taxon>Ecdysozoa</taxon>
        <taxon>Nematoda</taxon>
        <taxon>Chromadorea</taxon>
        <taxon>Rhabditida</taxon>
        <taxon>Tylenchina</taxon>
        <taxon>Cephalobomorpha</taxon>
        <taxon>Cephaloboidea</taxon>
        <taxon>Cephalobidae</taxon>
        <taxon>Acrobeloides</taxon>
    </lineage>
</organism>
<proteinExistence type="predicted"/>
<feature type="domain" description="Peptidase M12A" evidence="16">
    <location>
        <begin position="135"/>
        <end position="335"/>
    </location>
</feature>
<dbReference type="GO" id="GO:0008270">
    <property type="term" value="F:zinc ion binding"/>
    <property type="evidence" value="ECO:0007669"/>
    <property type="project" value="UniProtKB-UniRule"/>
</dbReference>
<dbReference type="InterPro" id="IPR000742">
    <property type="entry name" value="EGF"/>
</dbReference>
<evidence type="ECO:0000256" key="15">
    <source>
        <dbReference type="SAM" id="MobiDB-lite"/>
    </source>
</evidence>
<dbReference type="AlphaFoldDB" id="A0A914DHY9"/>
<keyword evidence="7 13" id="KW-0378">Hydrolase</keyword>
<feature type="active site" evidence="13">
    <location>
        <position position="232"/>
    </location>
</feature>
<keyword evidence="11" id="KW-0325">Glycoprotein</keyword>
<dbReference type="InterPro" id="IPR006026">
    <property type="entry name" value="Peptidase_Metallo"/>
</dbReference>
<comment type="caution">
    <text evidence="13">Lacks conserved residue(s) required for the propagation of feature annotation.</text>
</comment>
<feature type="chain" id="PRO_5038161816" description="Zinc metalloproteinase" evidence="12 14">
    <location>
        <begin position="21"/>
        <end position="512"/>
    </location>
</feature>
<evidence type="ECO:0000256" key="12">
    <source>
        <dbReference type="PIRNR" id="PIRNR036365"/>
    </source>
</evidence>
<dbReference type="CDD" id="cd04280">
    <property type="entry name" value="ZnMc_astacin_like"/>
    <property type="match status" value="1"/>
</dbReference>
<dbReference type="GO" id="GO:0004222">
    <property type="term" value="F:metalloendopeptidase activity"/>
    <property type="evidence" value="ECO:0007669"/>
    <property type="project" value="UniProtKB-UniRule"/>
</dbReference>
<keyword evidence="5 13" id="KW-0479">Metal-binding</keyword>
<feature type="region of interest" description="Disordered" evidence="15">
    <location>
        <begin position="486"/>
        <end position="512"/>
    </location>
</feature>
<evidence type="ECO:0000259" key="16">
    <source>
        <dbReference type="PROSITE" id="PS51864"/>
    </source>
</evidence>
<dbReference type="InterPro" id="IPR017050">
    <property type="entry name" value="Metallopeptidase_nem"/>
</dbReference>
<keyword evidence="9 13" id="KW-0482">Metalloprotease</keyword>
<evidence type="ECO:0000256" key="13">
    <source>
        <dbReference type="PROSITE-ProRule" id="PRU01211"/>
    </source>
</evidence>
<evidence type="ECO:0000256" key="5">
    <source>
        <dbReference type="ARBA" id="ARBA00022723"/>
    </source>
</evidence>
<keyword evidence="10" id="KW-1015">Disulfide bond</keyword>
<dbReference type="InterPro" id="IPR024079">
    <property type="entry name" value="MetalloPept_cat_dom_sf"/>
</dbReference>
<reference evidence="18" key="1">
    <citation type="submission" date="2022-11" db="UniProtKB">
        <authorList>
            <consortium name="WormBaseParasite"/>
        </authorList>
    </citation>
    <scope>IDENTIFICATION</scope>
</reference>
<protein>
    <recommendedName>
        <fullName evidence="12">Zinc metalloproteinase</fullName>
    </recommendedName>
</protein>
<evidence type="ECO:0000256" key="11">
    <source>
        <dbReference type="ARBA" id="ARBA00023180"/>
    </source>
</evidence>
<dbReference type="GO" id="GO:0006508">
    <property type="term" value="P:proteolysis"/>
    <property type="evidence" value="ECO:0007669"/>
    <property type="project" value="UniProtKB-KW"/>
</dbReference>
<dbReference type="PROSITE" id="PS51864">
    <property type="entry name" value="ASTACIN"/>
    <property type="match status" value="1"/>
</dbReference>
<dbReference type="PANTHER" id="PTHR10127:SF780">
    <property type="entry name" value="METALLOENDOPEPTIDASE"/>
    <property type="match status" value="1"/>
</dbReference>
<evidence type="ECO:0000313" key="17">
    <source>
        <dbReference type="Proteomes" id="UP000887540"/>
    </source>
</evidence>
<dbReference type="SUPFAM" id="SSF49854">
    <property type="entry name" value="Spermadhesin, CUB domain"/>
    <property type="match status" value="1"/>
</dbReference>
<evidence type="ECO:0000256" key="14">
    <source>
        <dbReference type="RuleBase" id="RU361183"/>
    </source>
</evidence>
<keyword evidence="17" id="KW-1185">Reference proteome</keyword>
<dbReference type="Pfam" id="PF01400">
    <property type="entry name" value="Astacin"/>
    <property type="match status" value="1"/>
</dbReference>
<dbReference type="SMART" id="SM00235">
    <property type="entry name" value="ZnMc"/>
    <property type="match status" value="1"/>
</dbReference>
<name>A0A914DHY9_9BILA</name>
<evidence type="ECO:0000256" key="7">
    <source>
        <dbReference type="ARBA" id="ARBA00022801"/>
    </source>
</evidence>
<feature type="binding site" evidence="13">
    <location>
        <position position="231"/>
    </location>
    <ligand>
        <name>Zn(2+)</name>
        <dbReference type="ChEBI" id="CHEBI:29105"/>
        <note>catalytic</note>
    </ligand>
</feature>
<keyword evidence="4 13" id="KW-0645">Protease</keyword>
<dbReference type="PANTHER" id="PTHR10127">
    <property type="entry name" value="DISCOIDIN, CUB, EGF, LAMININ , AND ZINC METALLOPROTEASE DOMAIN CONTAINING"/>
    <property type="match status" value="1"/>
</dbReference>
<feature type="compositionally biased region" description="Polar residues" evidence="15">
    <location>
        <begin position="503"/>
        <end position="512"/>
    </location>
</feature>
<dbReference type="PROSITE" id="PS00022">
    <property type="entry name" value="EGF_1"/>
    <property type="match status" value="1"/>
</dbReference>
<sequence length="512" mass="56691">MVAIKVVLVLGLAVLAVVDSRPNWQQLRERFLQQFLDGNAADYSQFAHVQQRLARHRTRLARRNRTVTPDEETAAQLIQQIHAQDTDKEETFDDIAKINDAVKEFMYQNDIILTEEQANALINDDDDNDNRPKRQAQIGIQFPKNQWTVGSPIPYTFSPSISTSTRALIRLAVQFWQDNTCLTFSEDGSGSNRLYFNKGSGCYSFVGRIFSAKQQEVSIGNGCELFGIITHEIGHALGFFHTMSRYDRDGYVSIQYKNIGTKYRDQFDKGTMATNNNYNVEYDWGSVMHYPEANGRVGSPIEILSRQAAYQRTMGNRIAPSFDDILLMNRYYGCINRCTTGANCQNGGFRNSKNCNICICPSGFGGTTCNTRANPENGASNCGATVTATSTYKTLSGQVGSSDSSTLNRAMACHWHIQAPAGQFVEVRVTSISGTCSQGCAYGCTEIKHQGFTRTGARTTQNLAVVSAYSYHNIQRFILQYRAVTSGGAPSPGKSPPDHSPLLNDSCTDNIG</sequence>
<evidence type="ECO:0000256" key="3">
    <source>
        <dbReference type="ARBA" id="ARBA00022536"/>
    </source>
</evidence>
<comment type="subcellular location">
    <subcellularLocation>
        <location evidence="1 12">Secreted</location>
    </subcellularLocation>
</comment>
<dbReference type="PROSITE" id="PS01186">
    <property type="entry name" value="EGF_2"/>
    <property type="match status" value="1"/>
</dbReference>